<reference evidence="1" key="2">
    <citation type="submission" date="2020-09" db="EMBL/GenBank/DDBJ databases">
        <authorList>
            <person name="Sun Q."/>
            <person name="Ohkuma M."/>
        </authorList>
    </citation>
    <scope>NUCLEOTIDE SEQUENCE</scope>
    <source>
        <strain evidence="1">JCM 14371</strain>
    </source>
</reference>
<dbReference type="AlphaFoldDB" id="A0A917UNG5"/>
<sequence length="154" mass="17160">MLVGMTTDEHLLLHEGDRLAAELARRFGGADTERLQFIARTLTFNLVQVFMATIEDVTRRAGKPYRALLVADEIGWPDIVIVTADGEVRERLPVTALLRQAFFSGTVLRSAVAVHLQAAVEARNEHLTTRALVSCLKSKPVMDVSRPFLTRLLH</sequence>
<keyword evidence="2" id="KW-1185">Reference proteome</keyword>
<name>A0A917UNG5_9DEIO</name>
<protein>
    <submittedName>
        <fullName evidence="1">Uncharacterized protein</fullName>
    </submittedName>
</protein>
<proteinExistence type="predicted"/>
<dbReference type="EMBL" id="BMOE01000003">
    <property type="protein sequence ID" value="GGJ70536.1"/>
    <property type="molecule type" value="Genomic_DNA"/>
</dbReference>
<dbReference type="Proteomes" id="UP000635726">
    <property type="component" value="Unassembled WGS sequence"/>
</dbReference>
<reference evidence="1" key="1">
    <citation type="journal article" date="2014" name="Int. J. Syst. Evol. Microbiol.">
        <title>Complete genome sequence of Corynebacterium casei LMG S-19264T (=DSM 44701T), isolated from a smear-ripened cheese.</title>
        <authorList>
            <consortium name="US DOE Joint Genome Institute (JGI-PGF)"/>
            <person name="Walter F."/>
            <person name="Albersmeier A."/>
            <person name="Kalinowski J."/>
            <person name="Ruckert C."/>
        </authorList>
    </citation>
    <scope>NUCLEOTIDE SEQUENCE</scope>
    <source>
        <strain evidence="1">JCM 14371</strain>
    </source>
</reference>
<comment type="caution">
    <text evidence="1">The sequence shown here is derived from an EMBL/GenBank/DDBJ whole genome shotgun (WGS) entry which is preliminary data.</text>
</comment>
<evidence type="ECO:0000313" key="2">
    <source>
        <dbReference type="Proteomes" id="UP000635726"/>
    </source>
</evidence>
<evidence type="ECO:0000313" key="1">
    <source>
        <dbReference type="EMBL" id="GGJ70536.1"/>
    </source>
</evidence>
<accession>A0A917UNG5</accession>
<organism evidence="1 2">
    <name type="scientific">Deinococcus aquiradiocola</name>
    <dbReference type="NCBI Taxonomy" id="393059"/>
    <lineage>
        <taxon>Bacteria</taxon>
        <taxon>Thermotogati</taxon>
        <taxon>Deinococcota</taxon>
        <taxon>Deinococci</taxon>
        <taxon>Deinococcales</taxon>
        <taxon>Deinococcaceae</taxon>
        <taxon>Deinococcus</taxon>
    </lineage>
</organism>
<gene>
    <name evidence="1" type="ORF">GCM10008939_13660</name>
</gene>